<dbReference type="Proteomes" id="UP000229500">
    <property type="component" value="Unassembled WGS sequence"/>
</dbReference>
<evidence type="ECO:0008006" key="4">
    <source>
        <dbReference type="Google" id="ProtNLM"/>
    </source>
</evidence>
<keyword evidence="1" id="KW-0472">Membrane</keyword>
<evidence type="ECO:0000313" key="3">
    <source>
        <dbReference type="Proteomes" id="UP000229500"/>
    </source>
</evidence>
<keyword evidence="1" id="KW-1133">Transmembrane helix</keyword>
<proteinExistence type="predicted"/>
<reference evidence="3" key="1">
    <citation type="submission" date="2017-09" db="EMBL/GenBank/DDBJ databases">
        <title>Depth-based differentiation of microbial function through sediment-hosted aquifers and enrichment of novel symbionts in the deep terrestrial subsurface.</title>
        <authorList>
            <person name="Probst A.J."/>
            <person name="Ladd B."/>
            <person name="Jarett J.K."/>
            <person name="Geller-Mcgrath D.E."/>
            <person name="Sieber C.M.K."/>
            <person name="Emerson J.B."/>
            <person name="Anantharaman K."/>
            <person name="Thomas B.C."/>
            <person name="Malmstrom R."/>
            <person name="Stieglmeier M."/>
            <person name="Klingl A."/>
            <person name="Woyke T."/>
            <person name="Ryan C.M."/>
            <person name="Banfield J.F."/>
        </authorList>
    </citation>
    <scope>NUCLEOTIDE SEQUENCE [LARGE SCALE GENOMIC DNA]</scope>
</reference>
<sequence>AICFVFYFTVPFFIFILLSIIVMLGGFALAFVKSGGRSLPVVLKNFLFFSFAPKIYLWKKKGGLPPKIIEKAPLPKEEKEAPVPTIAGKSRLKNLSTQIETKNK</sequence>
<organism evidence="2 3">
    <name type="scientific">Candidatus Shapirobacteria bacterium CG10_big_fil_rev_8_21_14_0_10_38_14</name>
    <dbReference type="NCBI Taxonomy" id="1974483"/>
    <lineage>
        <taxon>Bacteria</taxon>
        <taxon>Candidatus Shapironibacteriota</taxon>
    </lineage>
</organism>
<feature type="non-terminal residue" evidence="2">
    <location>
        <position position="1"/>
    </location>
</feature>
<name>A0A2M8L698_9BACT</name>
<protein>
    <recommendedName>
        <fullName evidence="4">PrgI family protein</fullName>
    </recommendedName>
</protein>
<evidence type="ECO:0000313" key="2">
    <source>
        <dbReference type="EMBL" id="PJE69364.1"/>
    </source>
</evidence>
<comment type="caution">
    <text evidence="2">The sequence shown here is derived from an EMBL/GenBank/DDBJ whole genome shotgun (WGS) entry which is preliminary data.</text>
</comment>
<keyword evidence="1" id="KW-0812">Transmembrane</keyword>
<gene>
    <name evidence="2" type="ORF">COU96_00160</name>
</gene>
<evidence type="ECO:0000256" key="1">
    <source>
        <dbReference type="SAM" id="Phobius"/>
    </source>
</evidence>
<feature type="transmembrane region" description="Helical" evidence="1">
    <location>
        <begin position="12"/>
        <end position="32"/>
    </location>
</feature>
<dbReference type="EMBL" id="PFEL01000009">
    <property type="protein sequence ID" value="PJE69364.1"/>
    <property type="molecule type" value="Genomic_DNA"/>
</dbReference>
<accession>A0A2M8L698</accession>
<dbReference type="AlphaFoldDB" id="A0A2M8L698"/>